<organism evidence="1 2">
    <name type="scientific">Elsinoe batatas</name>
    <dbReference type="NCBI Taxonomy" id="2601811"/>
    <lineage>
        <taxon>Eukaryota</taxon>
        <taxon>Fungi</taxon>
        <taxon>Dikarya</taxon>
        <taxon>Ascomycota</taxon>
        <taxon>Pezizomycotina</taxon>
        <taxon>Dothideomycetes</taxon>
        <taxon>Dothideomycetidae</taxon>
        <taxon>Myriangiales</taxon>
        <taxon>Elsinoaceae</taxon>
        <taxon>Elsinoe</taxon>
    </lineage>
</organism>
<dbReference type="OrthoDB" id="10361064at2759"/>
<comment type="caution">
    <text evidence="1">The sequence shown here is derived from an EMBL/GenBank/DDBJ whole genome shotgun (WGS) entry which is preliminary data.</text>
</comment>
<evidence type="ECO:0000313" key="2">
    <source>
        <dbReference type="Proteomes" id="UP000809789"/>
    </source>
</evidence>
<protein>
    <submittedName>
        <fullName evidence="1">Uncharacterized protein</fullName>
    </submittedName>
</protein>
<evidence type="ECO:0000313" key="1">
    <source>
        <dbReference type="EMBL" id="KAG8625042.1"/>
    </source>
</evidence>
<keyword evidence="2" id="KW-1185">Reference proteome</keyword>
<dbReference type="Proteomes" id="UP000809789">
    <property type="component" value="Unassembled WGS sequence"/>
</dbReference>
<dbReference type="AlphaFoldDB" id="A0A8K0KX97"/>
<gene>
    <name evidence="1" type="ORF">KVT40_006793</name>
</gene>
<proteinExistence type="predicted"/>
<name>A0A8K0KX97_9PEZI</name>
<dbReference type="EMBL" id="JAESVG020000008">
    <property type="protein sequence ID" value="KAG8625042.1"/>
    <property type="molecule type" value="Genomic_DNA"/>
</dbReference>
<sequence length="156" mass="17471">MATCGRLVASTASSSHVHAWRKICERGASLFVPYVGYLRAHTKDAHTKVSWLAADKAVRPKRYTWMSRLPNPECWSSNPACVASRSFPSWSRYTTTMHLYVLIMVAKDAFPVCCVTEVVHGGCTGATYHFTVAPSGLPRGRTWCDGKWLRCKIYEP</sequence>
<accession>A0A8K0KX97</accession>
<reference evidence="1" key="1">
    <citation type="submission" date="2021-07" db="EMBL/GenBank/DDBJ databases">
        <title>Elsinoe batatas strain:CRI-CJ2 Genome sequencing and assembly.</title>
        <authorList>
            <person name="Huang L."/>
        </authorList>
    </citation>
    <scope>NUCLEOTIDE SEQUENCE</scope>
    <source>
        <strain evidence="1">CRI-CJ2</strain>
    </source>
</reference>